<keyword evidence="3" id="KW-1185">Reference proteome</keyword>
<organism evidence="2 3">
    <name type="scientific">Qipengyuania psychrotolerans</name>
    <dbReference type="NCBI Taxonomy" id="2867238"/>
    <lineage>
        <taxon>Bacteria</taxon>
        <taxon>Pseudomonadati</taxon>
        <taxon>Pseudomonadota</taxon>
        <taxon>Alphaproteobacteria</taxon>
        <taxon>Sphingomonadales</taxon>
        <taxon>Erythrobacteraceae</taxon>
        <taxon>Qipengyuania</taxon>
    </lineage>
</organism>
<dbReference type="Proteomes" id="UP000824280">
    <property type="component" value="Chromosome"/>
</dbReference>
<proteinExistence type="predicted"/>
<dbReference type="RefSeq" id="WP_221423013.1">
    <property type="nucleotide sequence ID" value="NZ_CP081297.1"/>
</dbReference>
<accession>A0ABX8ZEN8</accession>
<gene>
    <name evidence="2" type="ORF">K3166_01825</name>
</gene>
<name>A0ABX8ZEN8_9SPHN</name>
<keyword evidence="1" id="KW-0472">Membrane</keyword>
<keyword evidence="1" id="KW-1133">Transmembrane helix</keyword>
<feature type="transmembrane region" description="Helical" evidence="1">
    <location>
        <begin position="117"/>
        <end position="150"/>
    </location>
</feature>
<evidence type="ECO:0000256" key="1">
    <source>
        <dbReference type="SAM" id="Phobius"/>
    </source>
</evidence>
<evidence type="ECO:0000313" key="3">
    <source>
        <dbReference type="Proteomes" id="UP000824280"/>
    </source>
</evidence>
<reference evidence="2 3" key="1">
    <citation type="submission" date="2021-08" db="EMBL/GenBank/DDBJ databases">
        <title>Comparative Genomics Analysis of the Genus Qipengyuania Reveals Extensive Genetic Diversity and Metabolic Versatility, Including the Description of Fifteen Novel Species.</title>
        <authorList>
            <person name="Liu Y."/>
        </authorList>
    </citation>
    <scope>NUCLEOTIDE SEQUENCE [LARGE SCALE GENOMIC DNA]</scope>
    <source>
        <strain evidence="2 3">1XM2-8</strain>
    </source>
</reference>
<feature type="transmembrane region" description="Helical" evidence="1">
    <location>
        <begin position="35"/>
        <end position="55"/>
    </location>
</feature>
<dbReference type="EMBL" id="CP081297">
    <property type="protein sequence ID" value="QZD87475.1"/>
    <property type="molecule type" value="Genomic_DNA"/>
</dbReference>
<evidence type="ECO:0000313" key="2">
    <source>
        <dbReference type="EMBL" id="QZD87475.1"/>
    </source>
</evidence>
<feature type="transmembrane region" description="Helical" evidence="1">
    <location>
        <begin position="67"/>
        <end position="85"/>
    </location>
</feature>
<feature type="transmembrane region" description="Helical" evidence="1">
    <location>
        <begin position="162"/>
        <end position="184"/>
    </location>
</feature>
<protein>
    <recommendedName>
        <fullName evidence="4">GDT1 family protein</fullName>
    </recommendedName>
</protein>
<sequence length="185" mass="19144">MSGLLFALIASFLLSTGSRDQILVAHLKERLGPQNWLLGVGLTSAAVTGGLAGWAGGRFADLLSINTAQMFVAIALLLSAAELAWPNRGKLPEEPTRSLFAVGSALFMRQITDAARFVVFAIGAAVAVPALAAIGGALGGMTAICVGYFVSGELLKLPLRKIRLTLAFVMALLGVVIGIAVRGII</sequence>
<evidence type="ECO:0008006" key="4">
    <source>
        <dbReference type="Google" id="ProtNLM"/>
    </source>
</evidence>
<keyword evidence="1" id="KW-0812">Transmembrane</keyword>